<evidence type="ECO:0000256" key="3">
    <source>
        <dbReference type="RuleBase" id="RU003707"/>
    </source>
</evidence>
<keyword evidence="2" id="KW-0456">Lyase</keyword>
<evidence type="ECO:0000256" key="1">
    <source>
        <dbReference type="ARBA" id="ARBA00005254"/>
    </source>
</evidence>
<dbReference type="SUPFAM" id="SSF52096">
    <property type="entry name" value="ClpP/crotonase"/>
    <property type="match status" value="1"/>
</dbReference>
<dbReference type="Pfam" id="PF00378">
    <property type="entry name" value="ECH_1"/>
    <property type="match status" value="1"/>
</dbReference>
<evidence type="ECO:0000313" key="5">
    <source>
        <dbReference type="Proteomes" id="UP001353858"/>
    </source>
</evidence>
<dbReference type="GO" id="GO:0004300">
    <property type="term" value="F:enoyl-CoA hydratase activity"/>
    <property type="evidence" value="ECO:0007669"/>
    <property type="project" value="UniProtKB-ARBA"/>
</dbReference>
<dbReference type="EMBL" id="JARPUR010000006">
    <property type="protein sequence ID" value="KAK4874784.1"/>
    <property type="molecule type" value="Genomic_DNA"/>
</dbReference>
<dbReference type="CDD" id="cd06558">
    <property type="entry name" value="crotonase-like"/>
    <property type="match status" value="1"/>
</dbReference>
<reference evidence="5" key="1">
    <citation type="submission" date="2023-01" db="EMBL/GenBank/DDBJ databases">
        <title>Key to firefly adult light organ development and bioluminescence: homeobox transcription factors regulate luciferase expression and transportation to peroxisome.</title>
        <authorList>
            <person name="Fu X."/>
        </authorList>
    </citation>
    <scope>NUCLEOTIDE SEQUENCE [LARGE SCALE GENOMIC DNA]</scope>
</reference>
<dbReference type="GO" id="GO:0005739">
    <property type="term" value="C:mitochondrion"/>
    <property type="evidence" value="ECO:0007669"/>
    <property type="project" value="TreeGrafter"/>
</dbReference>
<evidence type="ECO:0000256" key="2">
    <source>
        <dbReference type="ARBA" id="ARBA00023239"/>
    </source>
</evidence>
<dbReference type="Gene3D" id="1.10.12.10">
    <property type="entry name" value="Lyase 2-enoyl-coa Hydratase, Chain A, domain 2"/>
    <property type="match status" value="1"/>
</dbReference>
<organism evidence="4 5">
    <name type="scientific">Aquatica leii</name>
    <dbReference type="NCBI Taxonomy" id="1421715"/>
    <lineage>
        <taxon>Eukaryota</taxon>
        <taxon>Metazoa</taxon>
        <taxon>Ecdysozoa</taxon>
        <taxon>Arthropoda</taxon>
        <taxon>Hexapoda</taxon>
        <taxon>Insecta</taxon>
        <taxon>Pterygota</taxon>
        <taxon>Neoptera</taxon>
        <taxon>Endopterygota</taxon>
        <taxon>Coleoptera</taxon>
        <taxon>Polyphaga</taxon>
        <taxon>Elateriformia</taxon>
        <taxon>Elateroidea</taxon>
        <taxon>Lampyridae</taxon>
        <taxon>Luciolinae</taxon>
        <taxon>Aquatica</taxon>
    </lineage>
</organism>
<dbReference type="AlphaFoldDB" id="A0AAN7SED2"/>
<dbReference type="PANTHER" id="PTHR11941">
    <property type="entry name" value="ENOYL-COA HYDRATASE-RELATED"/>
    <property type="match status" value="1"/>
</dbReference>
<dbReference type="InterPro" id="IPR018376">
    <property type="entry name" value="Enoyl-CoA_hyd/isom_CS"/>
</dbReference>
<dbReference type="Proteomes" id="UP001353858">
    <property type="component" value="Unassembled WGS sequence"/>
</dbReference>
<dbReference type="InterPro" id="IPR014748">
    <property type="entry name" value="Enoyl-CoA_hydra_C"/>
</dbReference>
<proteinExistence type="inferred from homology"/>
<dbReference type="InterPro" id="IPR001753">
    <property type="entry name" value="Enoyl-CoA_hydra/iso"/>
</dbReference>
<keyword evidence="5" id="KW-1185">Reference proteome</keyword>
<evidence type="ECO:0008006" key="6">
    <source>
        <dbReference type="Google" id="ProtNLM"/>
    </source>
</evidence>
<dbReference type="InterPro" id="IPR029045">
    <property type="entry name" value="ClpP/crotonase-like_dom_sf"/>
</dbReference>
<accession>A0AAN7SED2</accession>
<comment type="similarity">
    <text evidence="1 3">Belongs to the enoyl-CoA hydratase/isomerase family.</text>
</comment>
<sequence length="191" mass="20572">MTYEEVDEFVSYARATVTRLQHLPVPVIAALDGTALGGGLELALACDIRIAATNVKLGLVETRLAIIPGAGGTVRLPRLINPALAKELIYTARVFNGSDAKEMGVVNHVVEPNEEQNAAYLKSLEIAKEILANGPAAVRVAKLAINRGLEVDINAALAFEEAAYAQVIPTKDRIEGLRAFQEKRRPKYVGE</sequence>
<name>A0AAN7SED2_9COLE</name>
<evidence type="ECO:0000313" key="4">
    <source>
        <dbReference type="EMBL" id="KAK4874784.1"/>
    </source>
</evidence>
<dbReference type="Gene3D" id="3.90.226.10">
    <property type="entry name" value="2-enoyl-CoA Hydratase, Chain A, domain 1"/>
    <property type="match status" value="1"/>
</dbReference>
<comment type="caution">
    <text evidence="4">The sequence shown here is derived from an EMBL/GenBank/DDBJ whole genome shotgun (WGS) entry which is preliminary data.</text>
</comment>
<dbReference type="FunFam" id="1.10.12.10:FF:000001">
    <property type="entry name" value="Probable enoyl-CoA hydratase, mitochondrial"/>
    <property type="match status" value="1"/>
</dbReference>
<dbReference type="PANTHER" id="PTHR11941:SF171">
    <property type="entry name" value="SD19268P"/>
    <property type="match status" value="1"/>
</dbReference>
<protein>
    <recommendedName>
        <fullName evidence="6">Enoyl-CoA hydratase</fullName>
    </recommendedName>
</protein>
<dbReference type="PROSITE" id="PS00166">
    <property type="entry name" value="ENOYL_COA_HYDRATASE"/>
    <property type="match status" value="1"/>
</dbReference>
<gene>
    <name evidence="4" type="ORF">RN001_014144</name>
</gene>
<dbReference type="GO" id="GO:0006635">
    <property type="term" value="P:fatty acid beta-oxidation"/>
    <property type="evidence" value="ECO:0007669"/>
    <property type="project" value="TreeGrafter"/>
</dbReference>